<dbReference type="AlphaFoldDB" id="A0A0K4K6X7"/>
<sequence length="385" mass="43050">MNENKTMNLAQSLAIDSQLRLPGSAGRLLKQVRDIEQVAPLFRDAGLVKAVPKPTIVNLRVAGIATKSCLDKVLGGFIYASAAVRTDLLIDDNKVSTVGSDSVSELDDIDFEAQRKRLDLIEIRQAYQLVEKKLLSYEPGDLILLDTPLFLARDMAPLERNVRHKQEYEKTRQVIETFWQNHRSRIFPWNQNGVVLASILAERFSAIVSIAKQDLRTEQGRKQILASDGFSKELMQNLEGLDESLVGVGDLRFINGILGNYSRTIAFRLSEQEKRIEPNIEAKQGLIGFHFRSARGGQIKMVQLAGDEPEWKSADLDLVASRLMVLDMQNKGNAMPLPQLLGYQQLGILPKFATFYRQGLHQALKNNDIEAGWLAGLDEGLNNGL</sequence>
<dbReference type="EMBL" id="CP055981">
    <property type="protein sequence ID" value="QMS39380.1"/>
    <property type="molecule type" value="Genomic_DNA"/>
</dbReference>
<dbReference type="GeneID" id="57333850"/>
<evidence type="ECO:0008006" key="5">
    <source>
        <dbReference type="Google" id="ProtNLM"/>
    </source>
</evidence>
<dbReference type="Proteomes" id="UP000271175">
    <property type="component" value="Unassembled WGS sequence"/>
</dbReference>
<dbReference type="Proteomes" id="UP000514533">
    <property type="component" value="Chromosome"/>
</dbReference>
<reference evidence="2 4" key="2">
    <citation type="submission" date="2020-06" db="EMBL/GenBank/DDBJ databases">
        <title>REHAB project genomes.</title>
        <authorList>
            <person name="Shaw L.P."/>
        </authorList>
    </citation>
    <scope>NUCLEOTIDE SEQUENCE [LARGE SCALE GENOMIC DNA]</scope>
    <source>
        <strain evidence="2 4">RHB01-C20</strain>
    </source>
</reference>
<evidence type="ECO:0000313" key="1">
    <source>
        <dbReference type="EMBL" id="MIB60955.1"/>
    </source>
</evidence>
<evidence type="ECO:0000313" key="4">
    <source>
        <dbReference type="Proteomes" id="UP000514533"/>
    </source>
</evidence>
<organism evidence="1 3">
    <name type="scientific">Escherichia coli</name>
    <dbReference type="NCBI Taxonomy" id="562"/>
    <lineage>
        <taxon>Bacteria</taxon>
        <taxon>Pseudomonadati</taxon>
        <taxon>Pseudomonadota</taxon>
        <taxon>Gammaproteobacteria</taxon>
        <taxon>Enterobacterales</taxon>
        <taxon>Enterobacteriaceae</taxon>
        <taxon>Escherichia</taxon>
    </lineage>
</organism>
<proteinExistence type="predicted"/>
<dbReference type="RefSeq" id="WP_024223197.1">
    <property type="nucleotide sequence ID" value="NZ_BFQW01000054.1"/>
</dbReference>
<evidence type="ECO:0000313" key="2">
    <source>
        <dbReference type="EMBL" id="QMS39380.1"/>
    </source>
</evidence>
<dbReference type="EMBL" id="ROAL01000009">
    <property type="protein sequence ID" value="MIB60955.1"/>
    <property type="molecule type" value="Genomic_DNA"/>
</dbReference>
<name>A0A0K4K6X7_ECOLX</name>
<evidence type="ECO:0000313" key="3">
    <source>
        <dbReference type="Proteomes" id="UP000271175"/>
    </source>
</evidence>
<reference evidence="1 3" key="1">
    <citation type="submission" date="2018-10" db="EMBL/GenBank/DDBJ databases">
        <authorList>
            <consortium name="NARMS: The National Antimicrobial Resistance Monitoring System"/>
        </authorList>
    </citation>
    <scope>NUCLEOTIDE SEQUENCE [LARGE SCALE GENOMIC DNA]</scope>
    <source>
        <strain evidence="1 3">CVM N17EC0276</strain>
    </source>
</reference>
<gene>
    <name evidence="1" type="ORF">D9E49_11160</name>
    <name evidence="2" type="ORF">HVV39_15855</name>
</gene>
<accession>A0A0K4K6X7</accession>
<protein>
    <recommendedName>
        <fullName evidence="5">NurA domain-containing protein</fullName>
    </recommendedName>
</protein>